<reference evidence="11" key="1">
    <citation type="submission" date="2022-07" db="EMBL/GenBank/DDBJ databases">
        <title>Draft genome sequence of Zalerion maritima ATCC 34329, a (micro)plastics degrading marine fungus.</title>
        <authorList>
            <person name="Paco A."/>
            <person name="Goncalves M.F.M."/>
            <person name="Rocha-Santos T.A.P."/>
            <person name="Alves A."/>
        </authorList>
    </citation>
    <scope>NUCLEOTIDE SEQUENCE</scope>
    <source>
        <strain evidence="11">ATCC 34329</strain>
    </source>
</reference>
<keyword evidence="3" id="KW-0235">DNA replication</keyword>
<evidence type="ECO:0000313" key="11">
    <source>
        <dbReference type="EMBL" id="KAJ2897621.1"/>
    </source>
</evidence>
<accession>A0AAD5RLG2</accession>
<dbReference type="InterPro" id="IPR048866">
    <property type="entry name" value="ORC5_lid"/>
</dbReference>
<dbReference type="PANTHER" id="PTHR12705">
    <property type="entry name" value="ORIGIN RECOGNITION COMPLEX SUBUNIT 5"/>
    <property type="match status" value="1"/>
</dbReference>
<feature type="compositionally biased region" description="Polar residues" evidence="7">
    <location>
        <begin position="337"/>
        <end position="358"/>
    </location>
</feature>
<dbReference type="InterPro" id="IPR047088">
    <property type="entry name" value="ORC5_C"/>
</dbReference>
<protein>
    <submittedName>
        <fullName evidence="11">Origin recognition complex subunit 5</fullName>
    </submittedName>
</protein>
<evidence type="ECO:0000259" key="9">
    <source>
        <dbReference type="Pfam" id="PF14630"/>
    </source>
</evidence>
<evidence type="ECO:0000256" key="4">
    <source>
        <dbReference type="ARBA" id="ARBA00022741"/>
    </source>
</evidence>
<keyword evidence="4" id="KW-0547">Nucleotide-binding</keyword>
<keyword evidence="5" id="KW-0067">ATP-binding</keyword>
<dbReference type="EMBL" id="JAKWBI020000264">
    <property type="protein sequence ID" value="KAJ2897621.1"/>
    <property type="molecule type" value="Genomic_DNA"/>
</dbReference>
<organism evidence="11 12">
    <name type="scientific">Zalerion maritima</name>
    <dbReference type="NCBI Taxonomy" id="339359"/>
    <lineage>
        <taxon>Eukaryota</taxon>
        <taxon>Fungi</taxon>
        <taxon>Dikarya</taxon>
        <taxon>Ascomycota</taxon>
        <taxon>Pezizomycotina</taxon>
        <taxon>Sordariomycetes</taxon>
        <taxon>Lulworthiomycetidae</taxon>
        <taxon>Lulworthiales</taxon>
        <taxon>Lulworthiaceae</taxon>
        <taxon>Zalerion</taxon>
    </lineage>
</organism>
<comment type="subcellular location">
    <subcellularLocation>
        <location evidence="1">Nucleus</location>
    </subcellularLocation>
</comment>
<evidence type="ECO:0000259" key="10">
    <source>
        <dbReference type="Pfam" id="PF21639"/>
    </source>
</evidence>
<dbReference type="PANTHER" id="PTHR12705:SF0">
    <property type="entry name" value="ORIGIN RECOGNITION COMPLEX SUBUNIT 5"/>
    <property type="match status" value="1"/>
</dbReference>
<dbReference type="GO" id="GO:0006270">
    <property type="term" value="P:DNA replication initiation"/>
    <property type="evidence" value="ECO:0007669"/>
    <property type="project" value="TreeGrafter"/>
</dbReference>
<dbReference type="AlphaFoldDB" id="A0AAD5RLG2"/>
<dbReference type="Gene3D" id="3.40.50.300">
    <property type="entry name" value="P-loop containing nucleotide triphosphate hydrolases"/>
    <property type="match status" value="1"/>
</dbReference>
<dbReference type="InterPro" id="IPR027417">
    <property type="entry name" value="P-loop_NTPase"/>
</dbReference>
<evidence type="ECO:0000256" key="5">
    <source>
        <dbReference type="ARBA" id="ARBA00022840"/>
    </source>
</evidence>
<gene>
    <name evidence="11" type="ORF">MKZ38_004521</name>
</gene>
<proteinExistence type="inferred from homology"/>
<dbReference type="Gene3D" id="1.10.8.60">
    <property type="match status" value="1"/>
</dbReference>
<feature type="domain" description="Origin recognition complex subunit 5 C-terminal" evidence="9">
    <location>
        <begin position="385"/>
        <end position="530"/>
    </location>
</feature>
<name>A0AAD5RLG2_9PEZI</name>
<dbReference type="GO" id="GO:0003688">
    <property type="term" value="F:DNA replication origin binding"/>
    <property type="evidence" value="ECO:0007669"/>
    <property type="project" value="TreeGrafter"/>
</dbReference>
<evidence type="ECO:0000256" key="7">
    <source>
        <dbReference type="SAM" id="MobiDB-lite"/>
    </source>
</evidence>
<dbReference type="InterPro" id="IPR041664">
    <property type="entry name" value="AAA_16"/>
</dbReference>
<evidence type="ECO:0000256" key="1">
    <source>
        <dbReference type="ARBA" id="ARBA00004123"/>
    </source>
</evidence>
<feature type="domain" description="Orc1-like AAA ATPase" evidence="8">
    <location>
        <begin position="23"/>
        <end position="170"/>
    </location>
</feature>
<keyword evidence="12" id="KW-1185">Reference proteome</keyword>
<evidence type="ECO:0000256" key="6">
    <source>
        <dbReference type="ARBA" id="ARBA00023242"/>
    </source>
</evidence>
<dbReference type="Pfam" id="PF13191">
    <property type="entry name" value="AAA_16"/>
    <property type="match status" value="1"/>
</dbReference>
<evidence type="ECO:0000256" key="2">
    <source>
        <dbReference type="ARBA" id="ARBA00006269"/>
    </source>
</evidence>
<dbReference type="SUPFAM" id="SSF52540">
    <property type="entry name" value="P-loop containing nucleoside triphosphate hydrolases"/>
    <property type="match status" value="1"/>
</dbReference>
<dbReference type="GO" id="GO:0005664">
    <property type="term" value="C:nuclear origin of replication recognition complex"/>
    <property type="evidence" value="ECO:0007669"/>
    <property type="project" value="TreeGrafter"/>
</dbReference>
<dbReference type="InterPro" id="IPR020796">
    <property type="entry name" value="ORC5"/>
</dbReference>
<evidence type="ECO:0000313" key="12">
    <source>
        <dbReference type="Proteomes" id="UP001201980"/>
    </source>
</evidence>
<feature type="region of interest" description="Disordered" evidence="7">
    <location>
        <begin position="307"/>
        <end position="372"/>
    </location>
</feature>
<keyword evidence="6" id="KW-0539">Nucleus</keyword>
<comment type="similarity">
    <text evidence="2">Belongs to the ORC5 family.</text>
</comment>
<sequence>MMATQTPFQLPNDLILAPIFDSFPCREAQIRALTTLVYPYAAPCRNIVIHGVESTGKSAITTALLKSLSSRENQPDVASSIDHAIVSSVECVTARHLFEHTIFQVRKVLGVESTQRRCENLLQLTVELTKMLNGVQHTDFWRFVLVFDGIDRQREAPYTMLPALARLSEIIPCLTTIFIMTCPQPMCLREAATPHLHFPNYTKQELVSIVSKTQVPDTVPTTTDTETRELWPRFCGAVHDALIRSAARTLPSFSRACNNLWPRFTAPITAGNYGAKDFSRLLIAGRVHFQDERVLDPGVIRMKDDPARAANSQNTQIGLTVPGTPSKASGSLGRSAATPSRAATNTPSRRSAANTPSRNIGAPFATTPGRGYVMPNAKTTELTSLPTTARLLLLAAYLASHNQARHDATLFCTSYTGRKRRRGGMVGAGRKSKHKKIARKLLGAHAFVMERMLAIFAAVRTEWAPELGDGALDADFGVAVATLASLRLLVKVGAAGGDPLDRGGKWRVNVGWEVVRGVGRSIGVEVEEWLID</sequence>
<evidence type="ECO:0000256" key="3">
    <source>
        <dbReference type="ARBA" id="ARBA00022705"/>
    </source>
</evidence>
<dbReference type="Pfam" id="PF21639">
    <property type="entry name" value="ORC5_lid"/>
    <property type="match status" value="1"/>
</dbReference>
<dbReference type="Pfam" id="PF14630">
    <property type="entry name" value="ORC5_C"/>
    <property type="match status" value="1"/>
</dbReference>
<feature type="domain" description="ORC5 lid" evidence="10">
    <location>
        <begin position="231"/>
        <end position="290"/>
    </location>
</feature>
<comment type="caution">
    <text evidence="11">The sequence shown here is derived from an EMBL/GenBank/DDBJ whole genome shotgun (WGS) entry which is preliminary data.</text>
</comment>
<evidence type="ECO:0000259" key="8">
    <source>
        <dbReference type="Pfam" id="PF13191"/>
    </source>
</evidence>
<dbReference type="Proteomes" id="UP001201980">
    <property type="component" value="Unassembled WGS sequence"/>
</dbReference>